<dbReference type="AlphaFoldDB" id="A0A7W9YFQ9"/>
<evidence type="ECO:0008006" key="5">
    <source>
        <dbReference type="Google" id="ProtNLM"/>
    </source>
</evidence>
<reference evidence="3 4" key="1">
    <citation type="submission" date="2020-08" db="EMBL/GenBank/DDBJ databases">
        <title>Sequencing the genomes of 1000 actinobacteria strains.</title>
        <authorList>
            <person name="Klenk H.-P."/>
        </authorList>
    </citation>
    <scope>NUCLEOTIDE SEQUENCE [LARGE SCALE GENOMIC DNA]</scope>
    <source>
        <strain evidence="3 4">DSM 46659</strain>
    </source>
</reference>
<feature type="signal peptide" evidence="2">
    <location>
        <begin position="1"/>
        <end position="32"/>
    </location>
</feature>
<comment type="caution">
    <text evidence="3">The sequence shown here is derived from an EMBL/GenBank/DDBJ whole genome shotgun (WGS) entry which is preliminary data.</text>
</comment>
<name>A0A7W9YFQ9_9ACTN</name>
<accession>A0A7W9YFQ9</accession>
<evidence type="ECO:0000313" key="3">
    <source>
        <dbReference type="EMBL" id="MBB6170656.1"/>
    </source>
</evidence>
<evidence type="ECO:0000313" key="4">
    <source>
        <dbReference type="Proteomes" id="UP000546642"/>
    </source>
</evidence>
<feature type="chain" id="PRO_5031497992" description="Secreted protein" evidence="2">
    <location>
        <begin position="33"/>
        <end position="185"/>
    </location>
</feature>
<evidence type="ECO:0000256" key="2">
    <source>
        <dbReference type="SAM" id="SignalP"/>
    </source>
</evidence>
<gene>
    <name evidence="3" type="ORF">HNR23_000716</name>
</gene>
<evidence type="ECO:0000256" key="1">
    <source>
        <dbReference type="SAM" id="MobiDB-lite"/>
    </source>
</evidence>
<keyword evidence="2" id="KW-0732">Signal</keyword>
<dbReference type="Proteomes" id="UP000546642">
    <property type="component" value="Unassembled WGS sequence"/>
</dbReference>
<keyword evidence="4" id="KW-1185">Reference proteome</keyword>
<dbReference type="RefSeq" id="WP_184073440.1">
    <property type="nucleotide sequence ID" value="NZ_JACHDS010000001.1"/>
</dbReference>
<proteinExistence type="predicted"/>
<protein>
    <recommendedName>
        <fullName evidence="5">Secreted protein</fullName>
    </recommendedName>
</protein>
<sequence>MPFMKRTFRYIAVPAAALTLSLTALSSASADADNSDEGDGASLPDLGTASASNSDWGDSTVTVNQLVQSDNGGYTSLTWTVHDQGGNKIRVSNFRNTVFPYGAQGLTPANGVALLDTDNEIRFYPSKDDEGECLCSGPRTPRDYATTVPENGEATYWAAFDLPEGLSSVDIEIPGFQPVTNVPVG</sequence>
<feature type="region of interest" description="Disordered" evidence="1">
    <location>
        <begin position="30"/>
        <end position="54"/>
    </location>
</feature>
<organism evidence="3 4">
    <name type="scientific">Nocardiopsis mwathae</name>
    <dbReference type="NCBI Taxonomy" id="1472723"/>
    <lineage>
        <taxon>Bacteria</taxon>
        <taxon>Bacillati</taxon>
        <taxon>Actinomycetota</taxon>
        <taxon>Actinomycetes</taxon>
        <taxon>Streptosporangiales</taxon>
        <taxon>Nocardiopsidaceae</taxon>
        <taxon>Nocardiopsis</taxon>
    </lineage>
</organism>
<dbReference type="EMBL" id="JACHDS010000001">
    <property type="protein sequence ID" value="MBB6170656.1"/>
    <property type="molecule type" value="Genomic_DNA"/>
</dbReference>